<reference evidence="1" key="1">
    <citation type="submission" date="2020-06" db="EMBL/GenBank/DDBJ databases">
        <authorList>
            <person name="Li T."/>
            <person name="Hu X."/>
            <person name="Zhang T."/>
            <person name="Song X."/>
            <person name="Zhang H."/>
            <person name="Dai N."/>
            <person name="Sheng W."/>
            <person name="Hou X."/>
            <person name="Wei L."/>
        </authorList>
    </citation>
    <scope>NUCLEOTIDE SEQUENCE</scope>
    <source>
        <strain evidence="1">G02</strain>
        <tissue evidence="1">Leaf</tissue>
    </source>
</reference>
<organism evidence="1">
    <name type="scientific">Sesamum radiatum</name>
    <name type="common">Black benniseed</name>
    <dbReference type="NCBI Taxonomy" id="300843"/>
    <lineage>
        <taxon>Eukaryota</taxon>
        <taxon>Viridiplantae</taxon>
        <taxon>Streptophyta</taxon>
        <taxon>Embryophyta</taxon>
        <taxon>Tracheophyta</taxon>
        <taxon>Spermatophyta</taxon>
        <taxon>Magnoliopsida</taxon>
        <taxon>eudicotyledons</taxon>
        <taxon>Gunneridae</taxon>
        <taxon>Pentapetalae</taxon>
        <taxon>asterids</taxon>
        <taxon>lamiids</taxon>
        <taxon>Lamiales</taxon>
        <taxon>Pedaliaceae</taxon>
        <taxon>Sesamum</taxon>
    </lineage>
</organism>
<proteinExistence type="predicted"/>
<reference evidence="1" key="2">
    <citation type="journal article" date="2024" name="Plant">
        <title>Genomic evolution and insights into agronomic trait innovations of Sesamum species.</title>
        <authorList>
            <person name="Miao H."/>
            <person name="Wang L."/>
            <person name="Qu L."/>
            <person name="Liu H."/>
            <person name="Sun Y."/>
            <person name="Le M."/>
            <person name="Wang Q."/>
            <person name="Wei S."/>
            <person name="Zheng Y."/>
            <person name="Lin W."/>
            <person name="Duan Y."/>
            <person name="Cao H."/>
            <person name="Xiong S."/>
            <person name="Wang X."/>
            <person name="Wei L."/>
            <person name="Li C."/>
            <person name="Ma Q."/>
            <person name="Ju M."/>
            <person name="Zhao R."/>
            <person name="Li G."/>
            <person name="Mu C."/>
            <person name="Tian Q."/>
            <person name="Mei H."/>
            <person name="Zhang T."/>
            <person name="Gao T."/>
            <person name="Zhang H."/>
        </authorList>
    </citation>
    <scope>NUCLEOTIDE SEQUENCE</scope>
    <source>
        <strain evidence="1">G02</strain>
    </source>
</reference>
<protein>
    <submittedName>
        <fullName evidence="1">Uncharacterized protein</fullName>
    </submittedName>
</protein>
<dbReference type="AlphaFoldDB" id="A0AAW2WIK2"/>
<comment type="caution">
    <text evidence="1">The sequence shown here is derived from an EMBL/GenBank/DDBJ whole genome shotgun (WGS) entry which is preliminary data.</text>
</comment>
<sequence>MAPQTPVIIRTHLNAPGSSNIGTAKFMPNIPATTPNMATTKVAVVSSSSNCISWFRTLSCKIIKFIVAEDL</sequence>
<gene>
    <name evidence="1" type="ORF">Sradi_0111300</name>
</gene>
<evidence type="ECO:0000313" key="1">
    <source>
        <dbReference type="EMBL" id="KAL0441724.1"/>
    </source>
</evidence>
<name>A0AAW2WIK2_SESRA</name>
<accession>A0AAW2WIK2</accession>
<dbReference type="EMBL" id="JACGWJ010000001">
    <property type="protein sequence ID" value="KAL0441724.1"/>
    <property type="molecule type" value="Genomic_DNA"/>
</dbReference>